<dbReference type="NCBIfam" id="NF003792">
    <property type="entry name" value="PRK05380.1"/>
    <property type="match status" value="1"/>
</dbReference>
<evidence type="ECO:0000256" key="1">
    <source>
        <dbReference type="ARBA" id="ARBA00005171"/>
    </source>
</evidence>
<keyword evidence="5 12" id="KW-0547">Nucleotide-binding</keyword>
<dbReference type="Proteomes" id="UP000068243">
    <property type="component" value="Unassembled WGS sequence"/>
</dbReference>
<reference evidence="16" key="1">
    <citation type="journal article" date="2016" name="Genome Announc.">
        <title>Draft genome sequence of Aspergillus niger strain An76.</title>
        <authorList>
            <person name="Gong W."/>
            <person name="Cheng Z."/>
            <person name="Zhang H."/>
            <person name="Liu L."/>
            <person name="Gao P."/>
            <person name="Wang L."/>
        </authorList>
    </citation>
    <scope>NUCLEOTIDE SEQUENCE [LARGE SCALE GENOMIC DNA]</scope>
    <source>
        <strain evidence="16">An76</strain>
    </source>
</reference>
<dbReference type="AlphaFoldDB" id="A0A100I6I8"/>
<dbReference type="FunFam" id="3.40.50.880:FF:000005">
    <property type="entry name" value="CTP synthase"/>
    <property type="match status" value="1"/>
</dbReference>
<evidence type="ECO:0000313" key="15">
    <source>
        <dbReference type="EMBL" id="GAQ35641.1"/>
    </source>
</evidence>
<evidence type="ECO:0000256" key="9">
    <source>
        <dbReference type="ARBA" id="ARBA00047781"/>
    </source>
</evidence>
<dbReference type="InterPro" id="IPR017456">
    <property type="entry name" value="CTP_synthase_N"/>
</dbReference>
<dbReference type="VEuPathDB" id="FungiDB:ASPNIDRAFT2_1146023"/>
<dbReference type="GO" id="GO:0005737">
    <property type="term" value="C:cytoplasm"/>
    <property type="evidence" value="ECO:0007669"/>
    <property type="project" value="TreeGrafter"/>
</dbReference>
<keyword evidence="8 12" id="KW-0665">Pyrimidine biosynthesis</keyword>
<comment type="similarity">
    <text evidence="2 12">Belongs to the CTP synthase family.</text>
</comment>
<dbReference type="CDD" id="cd03113">
    <property type="entry name" value="CTPS_N"/>
    <property type="match status" value="1"/>
</dbReference>
<evidence type="ECO:0000259" key="13">
    <source>
        <dbReference type="Pfam" id="PF00117"/>
    </source>
</evidence>
<comment type="pathway">
    <text evidence="1 12">Pyrimidine metabolism; CTP biosynthesis via de novo pathway; CTP from UDP: step 2/2.</text>
</comment>
<dbReference type="Pfam" id="PF00117">
    <property type="entry name" value="GATase"/>
    <property type="match status" value="1"/>
</dbReference>
<dbReference type="PANTHER" id="PTHR11550">
    <property type="entry name" value="CTP SYNTHASE"/>
    <property type="match status" value="1"/>
</dbReference>
<dbReference type="Gene3D" id="3.40.50.880">
    <property type="match status" value="1"/>
</dbReference>
<proteinExistence type="inferred from homology"/>
<dbReference type="GO" id="GO:0097268">
    <property type="term" value="C:cytoophidium"/>
    <property type="evidence" value="ECO:0007669"/>
    <property type="project" value="TreeGrafter"/>
</dbReference>
<dbReference type="InterPro" id="IPR027417">
    <property type="entry name" value="P-loop_NTPase"/>
</dbReference>
<evidence type="ECO:0000256" key="5">
    <source>
        <dbReference type="ARBA" id="ARBA00022741"/>
    </source>
</evidence>
<evidence type="ECO:0000256" key="4">
    <source>
        <dbReference type="ARBA" id="ARBA00022598"/>
    </source>
</evidence>
<dbReference type="GO" id="GO:0003883">
    <property type="term" value="F:CTP synthase activity"/>
    <property type="evidence" value="ECO:0007669"/>
    <property type="project" value="UniProtKB-UniRule"/>
</dbReference>
<keyword evidence="6 12" id="KW-0067">ATP-binding</keyword>
<organism evidence="15 16">
    <name type="scientific">Aspergillus niger</name>
    <dbReference type="NCBI Taxonomy" id="5061"/>
    <lineage>
        <taxon>Eukaryota</taxon>
        <taxon>Fungi</taxon>
        <taxon>Dikarya</taxon>
        <taxon>Ascomycota</taxon>
        <taxon>Pezizomycotina</taxon>
        <taxon>Eurotiomycetes</taxon>
        <taxon>Eurotiomycetidae</taxon>
        <taxon>Eurotiales</taxon>
        <taxon>Aspergillaceae</taxon>
        <taxon>Aspergillus</taxon>
        <taxon>Aspergillus subgen. Circumdati</taxon>
    </lineage>
</organism>
<dbReference type="VEuPathDB" id="FungiDB:ATCC64974_83400"/>
<dbReference type="NCBIfam" id="TIGR00337">
    <property type="entry name" value="PyrG"/>
    <property type="match status" value="1"/>
</dbReference>
<dbReference type="InterPro" id="IPR004468">
    <property type="entry name" value="CTP_synthase"/>
</dbReference>
<dbReference type="OrthoDB" id="1739076at2759"/>
<dbReference type="VEuPathDB" id="FungiDB:M747DRAFT_296398"/>
<dbReference type="UniPathway" id="UPA00159">
    <property type="reaction ID" value="UER00277"/>
</dbReference>
<dbReference type="EMBL" id="BCMY01000002">
    <property type="protein sequence ID" value="GAQ35641.1"/>
    <property type="molecule type" value="Genomic_DNA"/>
</dbReference>
<gene>
    <name evidence="15" type="ORF">ABL_01247</name>
</gene>
<dbReference type="VEuPathDB" id="FungiDB:An03g01310"/>
<name>A0A100I6I8_ASPNG</name>
<evidence type="ECO:0000256" key="12">
    <source>
        <dbReference type="RuleBase" id="RU810713"/>
    </source>
</evidence>
<dbReference type="PaxDb" id="5061-CADANGAP00003077"/>
<keyword evidence="7 12" id="KW-0315">Glutamine amidotransferase</keyword>
<dbReference type="CDD" id="cd01746">
    <property type="entry name" value="GATase1_CTP_Synthase"/>
    <property type="match status" value="1"/>
</dbReference>
<dbReference type="OMA" id="HAAMYCH"/>
<evidence type="ECO:0000256" key="2">
    <source>
        <dbReference type="ARBA" id="ARBA00007533"/>
    </source>
</evidence>
<evidence type="ECO:0000256" key="11">
    <source>
        <dbReference type="ARBA" id="ARBA00070745"/>
    </source>
</evidence>
<protein>
    <recommendedName>
        <fullName evidence="11 12">CTP synthase</fullName>
        <ecNumber evidence="3 12">6.3.4.2</ecNumber>
    </recommendedName>
    <alternativeName>
        <fullName evidence="12">UTP--ammonia ligase</fullName>
    </alternativeName>
</protein>
<evidence type="ECO:0000256" key="8">
    <source>
        <dbReference type="ARBA" id="ARBA00022975"/>
    </source>
</evidence>
<dbReference type="PROSITE" id="PS51273">
    <property type="entry name" value="GATASE_TYPE_1"/>
    <property type="match status" value="1"/>
</dbReference>
<feature type="domain" description="CTP synthase N-terminal" evidence="14">
    <location>
        <begin position="2"/>
        <end position="274"/>
    </location>
</feature>
<evidence type="ECO:0000313" key="16">
    <source>
        <dbReference type="Proteomes" id="UP000068243"/>
    </source>
</evidence>
<dbReference type="InterPro" id="IPR033828">
    <property type="entry name" value="GATase1_CTP_Synthase"/>
</dbReference>
<comment type="catalytic activity">
    <reaction evidence="9 12">
        <text>UTP + L-glutamine + ATP + H2O = CTP + L-glutamate + ADP + phosphate + 2 H(+)</text>
        <dbReference type="Rhea" id="RHEA:26426"/>
        <dbReference type="ChEBI" id="CHEBI:15377"/>
        <dbReference type="ChEBI" id="CHEBI:15378"/>
        <dbReference type="ChEBI" id="CHEBI:29985"/>
        <dbReference type="ChEBI" id="CHEBI:30616"/>
        <dbReference type="ChEBI" id="CHEBI:37563"/>
        <dbReference type="ChEBI" id="CHEBI:43474"/>
        <dbReference type="ChEBI" id="CHEBI:46398"/>
        <dbReference type="ChEBI" id="CHEBI:58359"/>
        <dbReference type="ChEBI" id="CHEBI:456216"/>
        <dbReference type="EC" id="6.3.4.2"/>
    </reaction>
</comment>
<dbReference type="Pfam" id="PF06418">
    <property type="entry name" value="CTP_synth_N"/>
    <property type="match status" value="1"/>
</dbReference>
<sequence length="579" mass="63958">MKYVLVSGGVISGVGKGIIASSTGLLLKTTGLAVTSIKIDPYINIDAGTMAPTEHGEVYVTDDGGEMDLDLGNYERYLLSSLSRDHNITTGKVYQHVINRERIGHYLGKTVQVVPHVTDAIQEWIQRVAKIPVDESKAEPDVCIIELGGTVGDIESAPFIHALSQLQRKAGKGNFVQIHVSYVPVIPPGPGGEQKTKPTQRAISDVRSAGLNPDLIACRCEQPLEDSTINKIANMCSVEQHQVIAVHNVTTTYHVPMLLEKQKLISTITDMLDLKSIPQTPERKEQGSRMWNDWCDLARGQDFLHDSVSIALVGKYTSLHDAYISVSKALEHAAMYCHKKVQIIWVDSSHLEDDTASPADYHKAWHAVCTADGVLVPGGFGNRGTEGMMKAITWARTNNKPFLGVCLGMQLAVLEFCRNVANIKDVGSEELHPKAENHAIVYMPEVDKGKLGGTMRLGRHPCVFQENTEWSRLRGLYGPSVSQIEERHRHRYEVNPDMIEQIEKAGLSFIGKDTKGERMEIIEIKDHPWFVGVQFHPEYLSRVLSPSRAFLGFFAAAAGCLDEVSKAVVQGQRSIGRKQ</sequence>
<dbReference type="PANTHER" id="PTHR11550:SF0">
    <property type="entry name" value="CTP SYNTHASE-RELATED"/>
    <property type="match status" value="1"/>
</dbReference>
<feature type="domain" description="Glutamine amidotransferase" evidence="13">
    <location>
        <begin position="319"/>
        <end position="553"/>
    </location>
</feature>
<dbReference type="EC" id="6.3.4.2" evidence="3 12"/>
<dbReference type="SUPFAM" id="SSF52317">
    <property type="entry name" value="Class I glutamine amidotransferase-like"/>
    <property type="match status" value="1"/>
</dbReference>
<dbReference type="FunFam" id="3.40.50.300:FF:000207">
    <property type="entry name" value="CTP synthase"/>
    <property type="match status" value="1"/>
</dbReference>
<keyword evidence="4 12" id="KW-0436">Ligase</keyword>
<evidence type="ECO:0000256" key="6">
    <source>
        <dbReference type="ARBA" id="ARBA00022840"/>
    </source>
</evidence>
<dbReference type="GO" id="GO:0044210">
    <property type="term" value="P:'de novo' CTP biosynthetic process"/>
    <property type="evidence" value="ECO:0007669"/>
    <property type="project" value="UniProtKB-UniRule"/>
</dbReference>
<dbReference type="InterPro" id="IPR029062">
    <property type="entry name" value="Class_I_gatase-like"/>
</dbReference>
<evidence type="ECO:0000256" key="3">
    <source>
        <dbReference type="ARBA" id="ARBA00012291"/>
    </source>
</evidence>
<evidence type="ECO:0000256" key="10">
    <source>
        <dbReference type="ARBA" id="ARBA00054275"/>
    </source>
</evidence>
<evidence type="ECO:0000256" key="7">
    <source>
        <dbReference type="ARBA" id="ARBA00022962"/>
    </source>
</evidence>
<evidence type="ECO:0000259" key="14">
    <source>
        <dbReference type="Pfam" id="PF06418"/>
    </source>
</evidence>
<dbReference type="GO" id="GO:0005524">
    <property type="term" value="F:ATP binding"/>
    <property type="evidence" value="ECO:0007669"/>
    <property type="project" value="UniProtKB-KW"/>
</dbReference>
<dbReference type="InterPro" id="IPR017926">
    <property type="entry name" value="GATASE"/>
</dbReference>
<dbReference type="Gene3D" id="3.40.50.300">
    <property type="entry name" value="P-loop containing nucleotide triphosphate hydrolases"/>
    <property type="match status" value="1"/>
</dbReference>
<accession>A0A100I6I8</accession>
<dbReference type="GO" id="GO:0042802">
    <property type="term" value="F:identical protein binding"/>
    <property type="evidence" value="ECO:0007669"/>
    <property type="project" value="TreeGrafter"/>
</dbReference>
<comment type="caution">
    <text evidence="15">The sequence shown here is derived from an EMBL/GenBank/DDBJ whole genome shotgun (WGS) entry which is preliminary data.</text>
</comment>
<comment type="function">
    <text evidence="10 12">Catalyzes the ATP-dependent amination of UTP to CTP with either L-glutamine or ammonia as the source of nitrogen.</text>
</comment>
<dbReference type="GO" id="GO:0019856">
    <property type="term" value="P:pyrimidine nucleobase biosynthetic process"/>
    <property type="evidence" value="ECO:0007669"/>
    <property type="project" value="TreeGrafter"/>
</dbReference>
<dbReference type="SUPFAM" id="SSF52540">
    <property type="entry name" value="P-loop containing nucleoside triphosphate hydrolases"/>
    <property type="match status" value="1"/>
</dbReference>